<evidence type="ECO:0000256" key="10">
    <source>
        <dbReference type="ARBA" id="ARBA00023285"/>
    </source>
</evidence>
<dbReference type="SUPFAM" id="SSF56796">
    <property type="entry name" value="Dehydroquinate synthase-like"/>
    <property type="match status" value="1"/>
</dbReference>
<dbReference type="GO" id="GO:0009423">
    <property type="term" value="P:chorismate biosynthetic process"/>
    <property type="evidence" value="ECO:0007669"/>
    <property type="project" value="UniProtKB-UniRule"/>
</dbReference>
<dbReference type="PANTHER" id="PTHR43622">
    <property type="entry name" value="3-DEHYDROQUINATE SYNTHASE"/>
    <property type="match status" value="1"/>
</dbReference>
<dbReference type="GO" id="GO:0046872">
    <property type="term" value="F:metal ion binding"/>
    <property type="evidence" value="ECO:0007669"/>
    <property type="project" value="UniProtKB-KW"/>
</dbReference>
<evidence type="ECO:0000256" key="1">
    <source>
        <dbReference type="ARBA" id="ARBA00001911"/>
    </source>
</evidence>
<dbReference type="GO" id="GO:0005737">
    <property type="term" value="C:cytoplasm"/>
    <property type="evidence" value="ECO:0007669"/>
    <property type="project" value="InterPro"/>
</dbReference>
<dbReference type="Gene3D" id="3.40.50.1970">
    <property type="match status" value="1"/>
</dbReference>
<dbReference type="OrthoDB" id="9806583at2"/>
<evidence type="ECO:0000313" key="14">
    <source>
        <dbReference type="EMBL" id="PZE15658.1"/>
    </source>
</evidence>
<keyword evidence="9" id="KW-0456">Lyase</keyword>
<evidence type="ECO:0000313" key="15">
    <source>
        <dbReference type="Proteomes" id="UP000249248"/>
    </source>
</evidence>
<evidence type="ECO:0000256" key="3">
    <source>
        <dbReference type="ARBA" id="ARBA00001947"/>
    </source>
</evidence>
<evidence type="ECO:0000256" key="5">
    <source>
        <dbReference type="ARBA" id="ARBA00022723"/>
    </source>
</evidence>
<dbReference type="Gene3D" id="1.20.1090.10">
    <property type="entry name" value="Dehydroquinate synthase-like - alpha domain"/>
    <property type="match status" value="1"/>
</dbReference>
<dbReference type="GO" id="GO:0003856">
    <property type="term" value="F:3-dehydroquinate synthase activity"/>
    <property type="evidence" value="ECO:0007669"/>
    <property type="project" value="UniProtKB-UniRule"/>
</dbReference>
<keyword evidence="15" id="KW-1185">Reference proteome</keyword>
<dbReference type="EMBL" id="QKSB01000021">
    <property type="protein sequence ID" value="PZE15658.1"/>
    <property type="molecule type" value="Genomic_DNA"/>
</dbReference>
<evidence type="ECO:0000256" key="8">
    <source>
        <dbReference type="ARBA" id="ARBA00023027"/>
    </source>
</evidence>
<name>A0A2W1NLQ4_9FLAO</name>
<dbReference type="EC" id="4.2.3.4" evidence="11"/>
<dbReference type="InterPro" id="IPR016037">
    <property type="entry name" value="DHQ_synth_AroB"/>
</dbReference>
<dbReference type="FunFam" id="3.40.50.1970:FF:000007">
    <property type="entry name" value="Pentafunctional AROM polypeptide"/>
    <property type="match status" value="1"/>
</dbReference>
<proteinExistence type="predicted"/>
<feature type="domain" description="3-dehydroquinate synthase N-terminal" evidence="12">
    <location>
        <begin position="55"/>
        <end position="167"/>
    </location>
</feature>
<evidence type="ECO:0000259" key="12">
    <source>
        <dbReference type="Pfam" id="PF01761"/>
    </source>
</evidence>
<dbReference type="PIRSF" id="PIRSF001455">
    <property type="entry name" value="DHQ_synth"/>
    <property type="match status" value="1"/>
</dbReference>
<gene>
    <name evidence="14" type="primary">aroB</name>
    <name evidence="14" type="ORF">DNU06_16945</name>
</gene>
<comment type="cofactor">
    <cofactor evidence="1">
        <name>NAD(+)</name>
        <dbReference type="ChEBI" id="CHEBI:57540"/>
    </cofactor>
</comment>
<evidence type="ECO:0000256" key="11">
    <source>
        <dbReference type="NCBIfam" id="TIGR01357"/>
    </source>
</evidence>
<comment type="function">
    <text evidence="4">Catalyzes the conversion of 3-deoxy-D-arabino-heptulosonate 7-phosphate (DAHP) to dehydroquinate (DHQ).</text>
</comment>
<keyword evidence="6" id="KW-0547">Nucleotide-binding</keyword>
<accession>A0A2W1NLQ4</accession>
<evidence type="ECO:0000256" key="6">
    <source>
        <dbReference type="ARBA" id="ARBA00022741"/>
    </source>
</evidence>
<keyword evidence="5" id="KW-0479">Metal-binding</keyword>
<comment type="caution">
    <text evidence="14">The sequence shown here is derived from an EMBL/GenBank/DDBJ whole genome shotgun (WGS) entry which is preliminary data.</text>
</comment>
<dbReference type="RefSeq" id="WP_111064698.1">
    <property type="nucleotide sequence ID" value="NZ_JBHUCU010000038.1"/>
</dbReference>
<dbReference type="Pfam" id="PF01761">
    <property type="entry name" value="DHQ_synthase"/>
    <property type="match status" value="1"/>
</dbReference>
<dbReference type="InterPro" id="IPR056179">
    <property type="entry name" value="DHQS_C"/>
</dbReference>
<reference evidence="14 15" key="1">
    <citation type="submission" date="2018-06" db="EMBL/GenBank/DDBJ databases">
        <title>The draft genome sequence of Crocinitomix sp. SM1701.</title>
        <authorList>
            <person name="Zhang X."/>
        </authorList>
    </citation>
    <scope>NUCLEOTIDE SEQUENCE [LARGE SCALE GENOMIC DNA]</scope>
    <source>
        <strain evidence="14 15">SM1701</strain>
    </source>
</reference>
<evidence type="ECO:0000256" key="7">
    <source>
        <dbReference type="ARBA" id="ARBA00022833"/>
    </source>
</evidence>
<comment type="cofactor">
    <cofactor evidence="2">
        <name>Co(2+)</name>
        <dbReference type="ChEBI" id="CHEBI:48828"/>
    </cofactor>
</comment>
<dbReference type="InterPro" id="IPR030963">
    <property type="entry name" value="DHQ_synth_fam"/>
</dbReference>
<dbReference type="GO" id="GO:0000166">
    <property type="term" value="F:nucleotide binding"/>
    <property type="evidence" value="ECO:0007669"/>
    <property type="project" value="UniProtKB-KW"/>
</dbReference>
<comment type="cofactor">
    <cofactor evidence="3">
        <name>Zn(2+)</name>
        <dbReference type="ChEBI" id="CHEBI:29105"/>
    </cofactor>
</comment>
<feature type="domain" description="3-dehydroquinate synthase C-terminal" evidence="13">
    <location>
        <begin position="169"/>
        <end position="308"/>
    </location>
</feature>
<keyword evidence="7" id="KW-0862">Zinc</keyword>
<evidence type="ECO:0000256" key="9">
    <source>
        <dbReference type="ARBA" id="ARBA00023239"/>
    </source>
</evidence>
<dbReference type="GO" id="GO:0009073">
    <property type="term" value="P:aromatic amino acid family biosynthetic process"/>
    <property type="evidence" value="ECO:0007669"/>
    <property type="project" value="InterPro"/>
</dbReference>
<evidence type="ECO:0000256" key="2">
    <source>
        <dbReference type="ARBA" id="ARBA00001941"/>
    </source>
</evidence>
<evidence type="ECO:0000259" key="13">
    <source>
        <dbReference type="Pfam" id="PF24621"/>
    </source>
</evidence>
<dbReference type="PANTHER" id="PTHR43622:SF1">
    <property type="entry name" value="3-DEHYDROQUINATE SYNTHASE"/>
    <property type="match status" value="1"/>
</dbReference>
<dbReference type="Pfam" id="PF24621">
    <property type="entry name" value="DHQS_C"/>
    <property type="match status" value="1"/>
</dbReference>
<dbReference type="AlphaFoldDB" id="A0A2W1NLQ4"/>
<evidence type="ECO:0000256" key="4">
    <source>
        <dbReference type="ARBA" id="ARBA00003485"/>
    </source>
</evidence>
<organism evidence="14 15">
    <name type="scientific">Putridiphycobacter roseus</name>
    <dbReference type="NCBI Taxonomy" id="2219161"/>
    <lineage>
        <taxon>Bacteria</taxon>
        <taxon>Pseudomonadati</taxon>
        <taxon>Bacteroidota</taxon>
        <taxon>Flavobacteriia</taxon>
        <taxon>Flavobacteriales</taxon>
        <taxon>Crocinitomicaceae</taxon>
        <taxon>Putridiphycobacter</taxon>
    </lineage>
</organism>
<dbReference type="Proteomes" id="UP000249248">
    <property type="component" value="Unassembled WGS sequence"/>
</dbReference>
<dbReference type="CDD" id="cd08195">
    <property type="entry name" value="DHQS"/>
    <property type="match status" value="1"/>
</dbReference>
<dbReference type="NCBIfam" id="TIGR01357">
    <property type="entry name" value="aroB"/>
    <property type="match status" value="1"/>
</dbReference>
<keyword evidence="10" id="KW-0170">Cobalt</keyword>
<sequence>MITEIEEYKKSKVVVGEKLQKLNSYIPQTAQSVILITDENVGALYSDLFPDYPVITIGTGEKIKTQETVDFIAESMLNLGADRHTFLVGIGGGVVCDITGFVASIYMRGIDFGYVPTTLLSQVDASVGGKTGINFKGFKNIIGVFSQPQFVLCDVNLLVSLPEEEVKSGLIEIVKHSIINDPTKFGFIRSNINKILAIDIPTLEYLIIQSVRIKIKVVTEDEKEKGERKKLNLGHTIGHAIESISGISHGFAVAIGLVLTARISHLSGFCSQETVDEITMLISSLQMATTSDIGLSELIQAIQKDKKKSLDTVDFIAIKSIGEVFIHPITFRELEKNIKAVR</sequence>
<dbReference type="InterPro" id="IPR050071">
    <property type="entry name" value="Dehydroquinate_synthase"/>
</dbReference>
<protein>
    <recommendedName>
        <fullName evidence="11">3-dehydroquinate synthase</fullName>
        <ecNumber evidence="11">4.2.3.4</ecNumber>
    </recommendedName>
</protein>
<keyword evidence="8" id="KW-0520">NAD</keyword>
<dbReference type="InterPro" id="IPR030960">
    <property type="entry name" value="DHQS/DOIS_N"/>
</dbReference>